<dbReference type="PANTHER" id="PTHR12350">
    <property type="entry name" value="HISTONE-LYSINE N-METHYLTRANSFERASE-RELATED"/>
    <property type="match status" value="1"/>
</dbReference>
<dbReference type="Gene3D" id="2.170.270.10">
    <property type="entry name" value="SET domain"/>
    <property type="match status" value="1"/>
</dbReference>
<gene>
    <name evidence="2" type="ordered locus">Mmar10_1432</name>
</gene>
<protein>
    <submittedName>
        <fullName evidence="2">Nuclear protein SET</fullName>
    </submittedName>
</protein>
<dbReference type="SMART" id="SM00317">
    <property type="entry name" value="SET"/>
    <property type="match status" value="1"/>
</dbReference>
<evidence type="ECO:0000313" key="2">
    <source>
        <dbReference type="EMBL" id="ABI65724.1"/>
    </source>
</evidence>
<organism evidence="2 3">
    <name type="scientific">Maricaulis maris (strain MCS10)</name>
    <name type="common">Caulobacter maris</name>
    <dbReference type="NCBI Taxonomy" id="394221"/>
    <lineage>
        <taxon>Bacteria</taxon>
        <taxon>Pseudomonadati</taxon>
        <taxon>Pseudomonadota</taxon>
        <taxon>Alphaproteobacteria</taxon>
        <taxon>Maricaulales</taxon>
        <taxon>Maricaulaceae</taxon>
        <taxon>Maricaulis</taxon>
    </lineage>
</organism>
<reference evidence="2 3" key="1">
    <citation type="submission" date="2006-08" db="EMBL/GenBank/DDBJ databases">
        <title>Complete sequence of Maricaulis maris MCS10.</title>
        <authorList>
            <consortium name="US DOE Joint Genome Institute"/>
            <person name="Copeland A."/>
            <person name="Lucas S."/>
            <person name="Lapidus A."/>
            <person name="Barry K."/>
            <person name="Detter J.C."/>
            <person name="Glavina del Rio T."/>
            <person name="Hammon N."/>
            <person name="Israni S."/>
            <person name="Dalin E."/>
            <person name="Tice H."/>
            <person name="Pitluck S."/>
            <person name="Saunders E."/>
            <person name="Brettin T."/>
            <person name="Bruce D."/>
            <person name="Han C."/>
            <person name="Tapia R."/>
            <person name="Gilna P."/>
            <person name="Schmutz J."/>
            <person name="Larimer F."/>
            <person name="Land M."/>
            <person name="Hauser L."/>
            <person name="Kyrpides N."/>
            <person name="Mikhailova N."/>
            <person name="Viollier P."/>
            <person name="Stephens C."/>
            <person name="Richardson P."/>
        </authorList>
    </citation>
    <scope>NUCLEOTIDE SEQUENCE [LARGE SCALE GENOMIC DNA]</scope>
    <source>
        <strain evidence="2 3">MCS10</strain>
    </source>
</reference>
<dbReference type="PANTHER" id="PTHR12350:SF19">
    <property type="entry name" value="SET DOMAIN-CONTAINING PROTEIN"/>
    <property type="match status" value="1"/>
</dbReference>
<proteinExistence type="predicted"/>
<accession>Q0APR3</accession>
<dbReference type="InterPro" id="IPR053201">
    <property type="entry name" value="Flavunoidine_N-MTase"/>
</dbReference>
<dbReference type="Proteomes" id="UP000001964">
    <property type="component" value="Chromosome"/>
</dbReference>
<evidence type="ECO:0000259" key="1">
    <source>
        <dbReference type="PROSITE" id="PS50280"/>
    </source>
</evidence>
<dbReference type="EMBL" id="CP000449">
    <property type="protein sequence ID" value="ABI65724.1"/>
    <property type="molecule type" value="Genomic_DNA"/>
</dbReference>
<name>Q0APR3_MARMM</name>
<dbReference type="eggNOG" id="COG2940">
    <property type="taxonomic scope" value="Bacteria"/>
</dbReference>
<dbReference type="KEGG" id="mmr:Mmar10_1432"/>
<evidence type="ECO:0000313" key="3">
    <source>
        <dbReference type="Proteomes" id="UP000001964"/>
    </source>
</evidence>
<keyword evidence="3" id="KW-1185">Reference proteome</keyword>
<dbReference type="InterPro" id="IPR001214">
    <property type="entry name" value="SET_dom"/>
</dbReference>
<dbReference type="AlphaFoldDB" id="Q0APR3"/>
<feature type="domain" description="SET" evidence="1">
    <location>
        <begin position="124"/>
        <end position="221"/>
    </location>
</feature>
<sequence length="242" mass="25447">MTQFLGATRTASVPIHLIGFHVTADGTRLYDRAALLIDTDGRVSGSVERIAERDGVARPAEARGMVMGDRLALMLEFEGPATGSAAGVMLDLGPAPCLHGEALGGRIAGAGGSGALPYVMAHAPAVRLDRSPTHGWGSVLEQAVARGEVLLGIDGPVGARQTPYSFRTDDNRHVEPTGYGHFVNHACEPSCEIVYDLETALPTLVALRDLAAGDEVTFDYTRTEGALAGSFECRCPALVHKV</sequence>
<dbReference type="InterPro" id="IPR046341">
    <property type="entry name" value="SET_dom_sf"/>
</dbReference>
<dbReference type="PROSITE" id="PS50280">
    <property type="entry name" value="SET"/>
    <property type="match status" value="1"/>
</dbReference>
<dbReference type="STRING" id="394221.Mmar10_1432"/>
<dbReference type="SUPFAM" id="SSF82199">
    <property type="entry name" value="SET domain"/>
    <property type="match status" value="1"/>
</dbReference>
<dbReference type="HOGENOM" id="CLU_1146119_0_0_5"/>
<dbReference type="Pfam" id="PF00856">
    <property type="entry name" value="SET"/>
    <property type="match status" value="1"/>
</dbReference>
<dbReference type="RefSeq" id="WP_011643371.1">
    <property type="nucleotide sequence ID" value="NC_008347.1"/>
</dbReference>